<feature type="transmembrane region" description="Helical" evidence="1">
    <location>
        <begin position="60"/>
        <end position="78"/>
    </location>
</feature>
<protein>
    <recommendedName>
        <fullName evidence="4">Glycosyltransferase RgtA/B/C/D-like domain-containing protein</fullName>
    </recommendedName>
</protein>
<feature type="transmembrane region" description="Helical" evidence="1">
    <location>
        <begin position="222"/>
        <end position="248"/>
    </location>
</feature>
<dbReference type="EMBL" id="MFJU01000010">
    <property type="protein sequence ID" value="OGG36890.1"/>
    <property type="molecule type" value="Genomic_DNA"/>
</dbReference>
<comment type="caution">
    <text evidence="2">The sequence shown here is derived from an EMBL/GenBank/DDBJ whole genome shotgun (WGS) entry which is preliminary data.</text>
</comment>
<feature type="transmembrane region" description="Helical" evidence="1">
    <location>
        <begin position="153"/>
        <end position="172"/>
    </location>
</feature>
<feature type="transmembrane region" description="Helical" evidence="1">
    <location>
        <begin position="90"/>
        <end position="109"/>
    </location>
</feature>
<feature type="transmembrane region" description="Helical" evidence="1">
    <location>
        <begin position="359"/>
        <end position="380"/>
    </location>
</feature>
<gene>
    <name evidence="2" type="ORF">A2968_06420</name>
</gene>
<dbReference type="Proteomes" id="UP000176228">
    <property type="component" value="Unassembled WGS sequence"/>
</dbReference>
<proteinExistence type="predicted"/>
<evidence type="ECO:0000313" key="2">
    <source>
        <dbReference type="EMBL" id="OGG36890.1"/>
    </source>
</evidence>
<feature type="transmembrane region" description="Helical" evidence="1">
    <location>
        <begin position="184"/>
        <end position="202"/>
    </location>
</feature>
<feature type="transmembrane region" description="Helical" evidence="1">
    <location>
        <begin position="255"/>
        <end position="277"/>
    </location>
</feature>
<accession>A0A1F6BJ05</accession>
<evidence type="ECO:0008006" key="4">
    <source>
        <dbReference type="Google" id="ProtNLM"/>
    </source>
</evidence>
<evidence type="ECO:0000256" key="1">
    <source>
        <dbReference type="SAM" id="Phobius"/>
    </source>
</evidence>
<reference evidence="2 3" key="1">
    <citation type="journal article" date="2016" name="Nat. Commun.">
        <title>Thousands of microbial genomes shed light on interconnected biogeochemical processes in an aquifer system.</title>
        <authorList>
            <person name="Anantharaman K."/>
            <person name="Brown C.T."/>
            <person name="Hug L.A."/>
            <person name="Sharon I."/>
            <person name="Castelle C.J."/>
            <person name="Probst A.J."/>
            <person name="Thomas B.C."/>
            <person name="Singh A."/>
            <person name="Wilkins M.J."/>
            <person name="Karaoz U."/>
            <person name="Brodie E.L."/>
            <person name="Williams K.H."/>
            <person name="Hubbard S.S."/>
            <person name="Banfield J.F."/>
        </authorList>
    </citation>
    <scope>NUCLEOTIDE SEQUENCE [LARGE SCALE GENOMIC DNA]</scope>
</reference>
<feature type="transmembrane region" description="Helical" evidence="1">
    <location>
        <begin position="314"/>
        <end position="347"/>
    </location>
</feature>
<feature type="transmembrane region" description="Helical" evidence="1">
    <location>
        <begin position="289"/>
        <end position="307"/>
    </location>
</feature>
<dbReference type="AlphaFoldDB" id="A0A1F6BJ05"/>
<sequence>MMPKKIYSVNFCLTAIAFILLTLYSFSQIDLNLTLSGYLYYQKFQNMMIGLGYYRRPLSAAIYLILLVLIFLTYLKWLKLIRKYKISRNQLKWLLLIIVLAGIFSYPAFSHDIFNYLFDARIVTKYHLNPYVYSALDFPRDLWTRFMHWTHRTYPYGPVWLAATIPFSFIGFQKFVLTLLSFKFLFVLIYSGNLFLIGKITASPEKGLNMGNMLYFGLNPLVIIESLVSPHNESLMLFFLLLFFYYYWSNKKGQALMFLGFSVLVKYLTGAVIPLLFIPVKKLKENREFFLTVSLAAVALLLLYQIYIREAYPWYFLTIIGIISLITNSYLRLFAIVLSFSALLRYVPFIYYGRYDQTALLLTEVLFLLPLALIVTLPLFKISFKR</sequence>
<evidence type="ECO:0000313" key="3">
    <source>
        <dbReference type="Proteomes" id="UP000176228"/>
    </source>
</evidence>
<dbReference type="Pfam" id="PF26314">
    <property type="entry name" value="MptA_B_family"/>
    <property type="match status" value="1"/>
</dbReference>
<name>A0A1F6BJ05_9BACT</name>
<dbReference type="STRING" id="1798391.A2968_06420"/>
<organism evidence="2 3">
    <name type="scientific">Candidatus Gottesmanbacteria bacterium RIFCSPLOWO2_01_FULL_42_22</name>
    <dbReference type="NCBI Taxonomy" id="1798391"/>
    <lineage>
        <taxon>Bacteria</taxon>
        <taxon>Candidatus Gottesmaniibacteriota</taxon>
    </lineage>
</organism>
<keyword evidence="1" id="KW-0812">Transmembrane</keyword>
<keyword evidence="1" id="KW-0472">Membrane</keyword>
<keyword evidence="1" id="KW-1133">Transmembrane helix</keyword>